<proteinExistence type="predicted"/>
<gene>
    <name evidence="1" type="ORF">Mpt1_c13810</name>
</gene>
<sequence length="204" mass="23975">MTFQIVFLTDKQVDDVASLIEKNDDYTLFEYRDTRFHTASINDITPDQIEYWNPNGIRDRSIPDMFEYWIAYGSTSWSIFDFAKEYLKRVGDTVIVIEVCLGHPIPPYSIMPEITVDIRDFEPVPSSAYEPKVVWMIDVNGEGDHWHCPQSFIDTFPDEMTLNNNWPDDTNYFEAYSYSKSHPYFSAFKRYRLIDTGVKRTSHS</sequence>
<dbReference type="EMBL" id="CP010070">
    <property type="protein sequence ID" value="AIZ57242.1"/>
    <property type="molecule type" value="Genomic_DNA"/>
</dbReference>
<reference evidence="1 2" key="1">
    <citation type="journal article" date="2014" name="Appl. Environ. Microbiol.">
        <title>Comparative Genome Analysis of 'Candidatus Methanoplasma termitum' Indicates a New Mode of Energy Metabolism in the Seventh Order of Methanogens.</title>
        <authorList>
            <person name="Lang K."/>
            <person name="Schuldes J."/>
            <person name="Klingl A."/>
            <person name="Poehlein A."/>
            <person name="Daniel R."/>
            <person name="Brune A."/>
        </authorList>
    </citation>
    <scope>NUCLEOTIDE SEQUENCE [LARGE SCALE GENOMIC DNA]</scope>
    <source>
        <strain evidence="2">Mpt1</strain>
    </source>
</reference>
<evidence type="ECO:0000313" key="2">
    <source>
        <dbReference type="Proteomes" id="UP000030787"/>
    </source>
</evidence>
<dbReference type="HOGENOM" id="CLU_1340685_0_0_2"/>
<dbReference type="AlphaFoldDB" id="A0A0A7LG21"/>
<dbReference type="KEGG" id="mear:Mpt1_c13810"/>
<dbReference type="Proteomes" id="UP000030787">
    <property type="component" value="Chromosome"/>
</dbReference>
<dbReference type="STRING" id="1577791.Mpt1_c13810"/>
<protein>
    <submittedName>
        <fullName evidence="1">Uncharacterized protein</fullName>
    </submittedName>
</protein>
<accession>A0A0A7LG21</accession>
<evidence type="ECO:0000313" key="1">
    <source>
        <dbReference type="EMBL" id="AIZ57242.1"/>
    </source>
</evidence>
<organism evidence="1 2">
    <name type="scientific">Candidatus Methanoplasma termitum</name>
    <dbReference type="NCBI Taxonomy" id="1577791"/>
    <lineage>
        <taxon>Archaea</taxon>
        <taxon>Methanobacteriati</taxon>
        <taxon>Thermoplasmatota</taxon>
        <taxon>Thermoplasmata</taxon>
        <taxon>Methanomassiliicoccales</taxon>
        <taxon>Methanomassiliicoccaceae</taxon>
        <taxon>Candidatus Methanoplasma</taxon>
    </lineage>
</organism>
<name>A0A0A7LG21_9ARCH</name>
<keyword evidence="2" id="KW-1185">Reference proteome</keyword>